<sequence length="317" mass="35316">MSESHSVPRPRAYDSRASSSTAPLLPRKPEAIGDEVFLLRPAEEYSTQNAARDPAHANDPTLILLCGWMGALMPHLLKYSQGYSALYPYATQVLVRCPRSSFFLSQNSMRALLEPVLDVLRDFDYLDTNSARSSIPRRILIHLFSNGGAFTLTRLSEMLTSPTARSSREALPCAVVFDSAPGINGLVRTVKAFTGHVANPLLRYLAAFTLGSLHILTKVIQFVFRTEDIVVALRRKLNSPNIVPWANADTPRLYIYSTGDELVPFTAVEKHASDGRALGFNVEMEKFGKNPHVTHMRSNPERYWDAIRRVWASVGTV</sequence>
<reference evidence="1" key="2">
    <citation type="journal article" date="2022" name="New Phytol.">
        <title>Evolutionary transition to the ectomycorrhizal habit in the genomes of a hyperdiverse lineage of mushroom-forming fungi.</title>
        <authorList>
            <person name="Looney B."/>
            <person name="Miyauchi S."/>
            <person name="Morin E."/>
            <person name="Drula E."/>
            <person name="Courty P.E."/>
            <person name="Kohler A."/>
            <person name="Kuo A."/>
            <person name="LaButti K."/>
            <person name="Pangilinan J."/>
            <person name="Lipzen A."/>
            <person name="Riley R."/>
            <person name="Andreopoulos W."/>
            <person name="He G."/>
            <person name="Johnson J."/>
            <person name="Nolan M."/>
            <person name="Tritt A."/>
            <person name="Barry K.W."/>
            <person name="Grigoriev I.V."/>
            <person name="Nagy L.G."/>
            <person name="Hibbett D."/>
            <person name="Henrissat B."/>
            <person name="Matheny P.B."/>
            <person name="Labbe J."/>
            <person name="Martin F.M."/>
        </authorList>
    </citation>
    <scope>NUCLEOTIDE SEQUENCE</scope>
    <source>
        <strain evidence="1">HHB10654</strain>
    </source>
</reference>
<proteinExistence type="predicted"/>
<dbReference type="EMBL" id="MU277228">
    <property type="protein sequence ID" value="KAI0059223.1"/>
    <property type="molecule type" value="Genomic_DNA"/>
</dbReference>
<protein>
    <submittedName>
        <fullName evidence="1">Uncharacterized protein</fullName>
    </submittedName>
</protein>
<reference evidence="1" key="1">
    <citation type="submission" date="2021-03" db="EMBL/GenBank/DDBJ databases">
        <authorList>
            <consortium name="DOE Joint Genome Institute"/>
            <person name="Ahrendt S."/>
            <person name="Looney B.P."/>
            <person name="Miyauchi S."/>
            <person name="Morin E."/>
            <person name="Drula E."/>
            <person name="Courty P.E."/>
            <person name="Chicoki N."/>
            <person name="Fauchery L."/>
            <person name="Kohler A."/>
            <person name="Kuo A."/>
            <person name="Labutti K."/>
            <person name="Pangilinan J."/>
            <person name="Lipzen A."/>
            <person name="Riley R."/>
            <person name="Andreopoulos W."/>
            <person name="He G."/>
            <person name="Johnson J."/>
            <person name="Barry K.W."/>
            <person name="Grigoriev I.V."/>
            <person name="Nagy L."/>
            <person name="Hibbett D."/>
            <person name="Henrissat B."/>
            <person name="Matheny P.B."/>
            <person name="Labbe J."/>
            <person name="Martin F."/>
        </authorList>
    </citation>
    <scope>NUCLEOTIDE SEQUENCE</scope>
    <source>
        <strain evidence="1">HHB10654</strain>
    </source>
</reference>
<evidence type="ECO:0000313" key="2">
    <source>
        <dbReference type="Proteomes" id="UP000814140"/>
    </source>
</evidence>
<evidence type="ECO:0000313" key="1">
    <source>
        <dbReference type="EMBL" id="KAI0059223.1"/>
    </source>
</evidence>
<gene>
    <name evidence="1" type="ORF">BV25DRAFT_1829265</name>
</gene>
<dbReference type="Proteomes" id="UP000814140">
    <property type="component" value="Unassembled WGS sequence"/>
</dbReference>
<organism evidence="1 2">
    <name type="scientific">Artomyces pyxidatus</name>
    <dbReference type="NCBI Taxonomy" id="48021"/>
    <lineage>
        <taxon>Eukaryota</taxon>
        <taxon>Fungi</taxon>
        <taxon>Dikarya</taxon>
        <taxon>Basidiomycota</taxon>
        <taxon>Agaricomycotina</taxon>
        <taxon>Agaricomycetes</taxon>
        <taxon>Russulales</taxon>
        <taxon>Auriscalpiaceae</taxon>
        <taxon>Artomyces</taxon>
    </lineage>
</organism>
<accession>A0ACB8SSM7</accession>
<keyword evidence="2" id="KW-1185">Reference proteome</keyword>
<comment type="caution">
    <text evidence="1">The sequence shown here is derived from an EMBL/GenBank/DDBJ whole genome shotgun (WGS) entry which is preliminary data.</text>
</comment>
<name>A0ACB8SSM7_9AGAM</name>